<evidence type="ECO:0000313" key="3">
    <source>
        <dbReference type="Proteomes" id="UP001596408"/>
    </source>
</evidence>
<dbReference type="Proteomes" id="UP001596408">
    <property type="component" value="Unassembled WGS sequence"/>
</dbReference>
<reference evidence="2 3" key="1">
    <citation type="journal article" date="2019" name="Int. J. Syst. Evol. Microbiol.">
        <title>The Global Catalogue of Microorganisms (GCM) 10K type strain sequencing project: providing services to taxonomists for standard genome sequencing and annotation.</title>
        <authorList>
            <consortium name="The Broad Institute Genomics Platform"/>
            <consortium name="The Broad Institute Genome Sequencing Center for Infectious Disease"/>
            <person name="Wu L."/>
            <person name="Ma J."/>
        </authorList>
    </citation>
    <scope>NUCLEOTIDE SEQUENCE [LARGE SCALE GENOMIC DNA]</scope>
    <source>
        <strain evidence="2 3">YIM 94188</strain>
    </source>
</reference>
<dbReference type="RefSeq" id="WP_379693668.1">
    <property type="nucleotide sequence ID" value="NZ_JBHSXH010000009.1"/>
</dbReference>
<keyword evidence="1" id="KW-0472">Membrane</keyword>
<evidence type="ECO:0000313" key="2">
    <source>
        <dbReference type="EMBL" id="MFC6824572.1"/>
    </source>
</evidence>
<name>A0ABD5TVB4_9EURY</name>
<gene>
    <name evidence="2" type="ORF">ACFQEV_06120</name>
</gene>
<dbReference type="EMBL" id="JBHSXH010000009">
    <property type="protein sequence ID" value="MFC6824572.1"/>
    <property type="molecule type" value="Genomic_DNA"/>
</dbReference>
<dbReference type="AlphaFoldDB" id="A0ABD5TVB4"/>
<keyword evidence="1" id="KW-1133">Transmembrane helix</keyword>
<feature type="transmembrane region" description="Helical" evidence="1">
    <location>
        <begin position="48"/>
        <end position="67"/>
    </location>
</feature>
<comment type="caution">
    <text evidence="2">The sequence shown here is derived from an EMBL/GenBank/DDBJ whole genome shotgun (WGS) entry which is preliminary data.</text>
</comment>
<keyword evidence="1" id="KW-0812">Transmembrane</keyword>
<evidence type="ECO:0000256" key="1">
    <source>
        <dbReference type="SAM" id="Phobius"/>
    </source>
</evidence>
<organism evidence="2 3">
    <name type="scientific">Halopelagius fulvigenes</name>
    <dbReference type="NCBI Taxonomy" id="1198324"/>
    <lineage>
        <taxon>Archaea</taxon>
        <taxon>Methanobacteriati</taxon>
        <taxon>Methanobacteriota</taxon>
        <taxon>Stenosarchaea group</taxon>
        <taxon>Halobacteria</taxon>
        <taxon>Halobacteriales</taxon>
        <taxon>Haloferacaceae</taxon>
    </lineage>
</organism>
<keyword evidence="3" id="KW-1185">Reference proteome</keyword>
<accession>A0ABD5TVB4</accession>
<proteinExistence type="predicted"/>
<protein>
    <submittedName>
        <fullName evidence="2">Uncharacterized protein</fullName>
    </submittedName>
</protein>
<sequence length="81" mass="8751">MSYNRRSEFGLPSRWLELNSSAIELLFAVTVVLGSMSLFALASGDPETTAFIALTGIAVVLLGTALVRLSEHLRTNRTPLS</sequence>
<feature type="transmembrane region" description="Helical" evidence="1">
    <location>
        <begin position="21"/>
        <end position="42"/>
    </location>
</feature>